<name>D2YHT2_VIBMI</name>
<dbReference type="Proteomes" id="UP000004827">
    <property type="component" value="Unassembled WGS sequence"/>
</dbReference>
<evidence type="ECO:0000313" key="3">
    <source>
        <dbReference type="EMBL" id="EEW05690.1"/>
    </source>
</evidence>
<dbReference type="RefSeq" id="WP_005511044.1">
    <property type="nucleotide sequence ID" value="NZ_ACYU01000167.1"/>
</dbReference>
<sequence>MSIDLAKKFEVAGIIVGLVGSGALGSWAIYQDTLKQYETQISNYEKAKDFPNLLENISSVSRVLNERLSLLNDYDTLQSEVTTLKESNLKLSEEIEVSSATYEHKIQSLRSELANQKKLLESKVASLQKEVSEFKSEVTAFELNEGAGTSLKGGLVQVGFTSGNMYNVCKVTVNNKKYELEAGSSVTVDLNGRSCKVVLNKCSDSVLYPSRFELLCSS</sequence>
<accession>D2YHT2</accession>
<evidence type="ECO:0000256" key="1">
    <source>
        <dbReference type="SAM" id="Coils"/>
    </source>
</evidence>
<evidence type="ECO:0008006" key="5">
    <source>
        <dbReference type="Google" id="ProtNLM"/>
    </source>
</evidence>
<keyword evidence="2" id="KW-1133">Transmembrane helix</keyword>
<evidence type="ECO:0000256" key="2">
    <source>
        <dbReference type="SAM" id="Phobius"/>
    </source>
</evidence>
<feature type="coiled-coil region" evidence="1">
    <location>
        <begin position="74"/>
        <end position="144"/>
    </location>
</feature>
<keyword evidence="2" id="KW-0472">Membrane</keyword>
<dbReference type="AlphaFoldDB" id="D2YHT2"/>
<comment type="caution">
    <text evidence="3">The sequence shown here is derived from an EMBL/GenBank/DDBJ whole genome shotgun (WGS) entry which is preliminary data.</text>
</comment>
<reference evidence="3 4" key="1">
    <citation type="journal article" date="2009" name="BMC Evol. Biol.">
        <title>Genomic taxonomy of Vibrios.</title>
        <authorList>
            <person name="Thompson C.C."/>
            <person name="Vicente A.C."/>
            <person name="Souza R.C."/>
            <person name="Vasconcelos A.T."/>
            <person name="Vesth T."/>
            <person name="Alves N.Jr."/>
            <person name="Ussery D.W."/>
            <person name="Iida T."/>
            <person name="Thompson F.L."/>
        </authorList>
    </citation>
    <scope>NUCLEOTIDE SEQUENCE [LARGE SCALE GENOMIC DNA]</scope>
    <source>
        <strain evidence="3 4">VM603</strain>
    </source>
</reference>
<keyword evidence="1" id="KW-0175">Coiled coil</keyword>
<organism evidence="3 4">
    <name type="scientific">Vibrio mimicus VM603</name>
    <dbReference type="NCBI Taxonomy" id="671074"/>
    <lineage>
        <taxon>Bacteria</taxon>
        <taxon>Pseudomonadati</taxon>
        <taxon>Pseudomonadota</taxon>
        <taxon>Gammaproteobacteria</taxon>
        <taxon>Vibrionales</taxon>
        <taxon>Vibrionaceae</taxon>
        <taxon>Vibrio</taxon>
    </lineage>
</organism>
<proteinExistence type="predicted"/>
<evidence type="ECO:0000313" key="4">
    <source>
        <dbReference type="Proteomes" id="UP000004827"/>
    </source>
</evidence>
<keyword evidence="2" id="KW-0812">Transmembrane</keyword>
<protein>
    <recommendedName>
        <fullName evidence="5">Chromosome segregation ATPase</fullName>
    </recommendedName>
</protein>
<dbReference type="Gene3D" id="1.20.58.130">
    <property type="match status" value="1"/>
</dbReference>
<feature type="transmembrane region" description="Helical" evidence="2">
    <location>
        <begin position="12"/>
        <end position="30"/>
    </location>
</feature>
<gene>
    <name evidence="3" type="ORF">VMB_30790</name>
</gene>
<dbReference type="EMBL" id="ACYU01000167">
    <property type="protein sequence ID" value="EEW05690.1"/>
    <property type="molecule type" value="Genomic_DNA"/>
</dbReference>